<evidence type="ECO:0000313" key="13">
    <source>
        <dbReference type="EMBL" id="PJA40251.1"/>
    </source>
</evidence>
<evidence type="ECO:0000256" key="2">
    <source>
        <dbReference type="ARBA" id="ARBA00022515"/>
    </source>
</evidence>
<dbReference type="Gene3D" id="1.10.860.10">
    <property type="entry name" value="DNAb Helicase, Chain A"/>
    <property type="match status" value="1"/>
</dbReference>
<protein>
    <recommendedName>
        <fullName evidence="10">DNA 5'-3' helicase</fullName>
        <ecNumber evidence="10">5.6.2.3</ecNumber>
    </recommendedName>
</protein>
<dbReference type="GO" id="GO:1990077">
    <property type="term" value="C:primosome complex"/>
    <property type="evidence" value="ECO:0007669"/>
    <property type="project" value="UniProtKB-KW"/>
</dbReference>
<evidence type="ECO:0000256" key="11">
    <source>
        <dbReference type="ARBA" id="ARBA00048954"/>
    </source>
</evidence>
<dbReference type="InterPro" id="IPR007693">
    <property type="entry name" value="DNA_helicase_DnaB-like_N"/>
</dbReference>
<dbReference type="Proteomes" id="UP000230683">
    <property type="component" value="Unassembled WGS sequence"/>
</dbReference>
<evidence type="ECO:0000256" key="5">
    <source>
        <dbReference type="ARBA" id="ARBA00022801"/>
    </source>
</evidence>
<dbReference type="InterPro" id="IPR036185">
    <property type="entry name" value="DNA_heli_DnaB-like_N_sf"/>
</dbReference>
<evidence type="ECO:0000259" key="12">
    <source>
        <dbReference type="PROSITE" id="PS51199"/>
    </source>
</evidence>
<dbReference type="InterPro" id="IPR007694">
    <property type="entry name" value="DNA_helicase_DnaB-like_C"/>
</dbReference>
<evidence type="ECO:0000256" key="6">
    <source>
        <dbReference type="ARBA" id="ARBA00022806"/>
    </source>
</evidence>
<dbReference type="Gene3D" id="3.40.50.300">
    <property type="entry name" value="P-loop containing nucleotide triphosphate hydrolases"/>
    <property type="match status" value="1"/>
</dbReference>
<organism evidence="13 14">
    <name type="scientific">candidate division WWE3 bacterium CG_4_9_14_3_um_filter_34_6</name>
    <dbReference type="NCBI Taxonomy" id="1975079"/>
    <lineage>
        <taxon>Bacteria</taxon>
        <taxon>Katanobacteria</taxon>
    </lineage>
</organism>
<evidence type="ECO:0000256" key="10">
    <source>
        <dbReference type="ARBA" id="ARBA00044969"/>
    </source>
</evidence>
<keyword evidence="6 13" id="KW-0347">Helicase</keyword>
<dbReference type="InterPro" id="IPR016136">
    <property type="entry name" value="DNA_helicase_N/primase_C"/>
</dbReference>
<keyword evidence="7" id="KW-0067">ATP-binding</keyword>
<keyword evidence="9" id="KW-0413">Isomerase</keyword>
<gene>
    <name evidence="13" type="ORF">CO178_02515</name>
</gene>
<keyword evidence="3" id="KW-0235">DNA replication</keyword>
<evidence type="ECO:0000256" key="7">
    <source>
        <dbReference type="ARBA" id="ARBA00022840"/>
    </source>
</evidence>
<keyword evidence="2" id="KW-0639">Primosome</keyword>
<dbReference type="GO" id="GO:0003677">
    <property type="term" value="F:DNA binding"/>
    <property type="evidence" value="ECO:0007669"/>
    <property type="project" value="UniProtKB-KW"/>
</dbReference>
<evidence type="ECO:0000256" key="8">
    <source>
        <dbReference type="ARBA" id="ARBA00023125"/>
    </source>
</evidence>
<comment type="catalytic activity">
    <reaction evidence="11">
        <text>ATP + H2O = ADP + phosphate + H(+)</text>
        <dbReference type="Rhea" id="RHEA:13065"/>
        <dbReference type="ChEBI" id="CHEBI:15377"/>
        <dbReference type="ChEBI" id="CHEBI:15378"/>
        <dbReference type="ChEBI" id="CHEBI:30616"/>
        <dbReference type="ChEBI" id="CHEBI:43474"/>
        <dbReference type="ChEBI" id="CHEBI:456216"/>
        <dbReference type="EC" id="5.6.2.3"/>
    </reaction>
</comment>
<comment type="similarity">
    <text evidence="1">Belongs to the helicase family. DnaB subfamily.</text>
</comment>
<feature type="non-terminal residue" evidence="13">
    <location>
        <position position="316"/>
    </location>
</feature>
<accession>A0A2M7X2L5</accession>
<dbReference type="EC" id="5.6.2.3" evidence="10"/>
<sequence length="316" mass="35155">MAESKLQPQNLDAERAVLGACILDKDAVIKIAEFLTPENFYDDRHRLIYEAILELYEDREPIDLVTVPDKLTKRKVLSKVGGIAYITDLLNQTPTASNVESHGKLVRNAYIRRKLIQISSELSELGFDDSEDVEDMLDKAEQKVFGISQQHLKGEFVSLRKALEESFDLLDELYRNKGQLRGISTGFKSIDNKLNGFRPSNLIILAARPSVGKTSLMLNIAQNAAVINKVPIGIFSLEMSTDELAIRMVSAQSGIDSFKITSGRLNDEELAAYGEAAGVLADAPIYIDDTPSISIMELRTKARRLHVDKGIKMIMV</sequence>
<keyword evidence="4" id="KW-0547">Nucleotide-binding</keyword>
<name>A0A2M7X2L5_UNCKA</name>
<evidence type="ECO:0000256" key="9">
    <source>
        <dbReference type="ARBA" id="ARBA00023235"/>
    </source>
</evidence>
<dbReference type="PROSITE" id="PS51199">
    <property type="entry name" value="SF4_HELICASE"/>
    <property type="match status" value="1"/>
</dbReference>
<dbReference type="PANTHER" id="PTHR30153">
    <property type="entry name" value="REPLICATIVE DNA HELICASE DNAB"/>
    <property type="match status" value="1"/>
</dbReference>
<evidence type="ECO:0000256" key="3">
    <source>
        <dbReference type="ARBA" id="ARBA00022705"/>
    </source>
</evidence>
<reference evidence="14" key="1">
    <citation type="submission" date="2017-09" db="EMBL/GenBank/DDBJ databases">
        <title>Depth-based differentiation of microbial function through sediment-hosted aquifers and enrichment of novel symbionts in the deep terrestrial subsurface.</title>
        <authorList>
            <person name="Probst A.J."/>
            <person name="Ladd B."/>
            <person name="Jarett J.K."/>
            <person name="Geller-Mcgrath D.E."/>
            <person name="Sieber C.M.K."/>
            <person name="Emerson J.B."/>
            <person name="Anantharaman K."/>
            <person name="Thomas B.C."/>
            <person name="Malmstrom R."/>
            <person name="Stieglmeier M."/>
            <person name="Klingl A."/>
            <person name="Woyke T."/>
            <person name="Ryan C.M."/>
            <person name="Banfield J.F."/>
        </authorList>
    </citation>
    <scope>NUCLEOTIDE SEQUENCE [LARGE SCALE GENOMIC DNA]</scope>
</reference>
<proteinExistence type="inferred from homology"/>
<dbReference type="GO" id="GO:0005829">
    <property type="term" value="C:cytosol"/>
    <property type="evidence" value="ECO:0007669"/>
    <property type="project" value="TreeGrafter"/>
</dbReference>
<dbReference type="GO" id="GO:0016787">
    <property type="term" value="F:hydrolase activity"/>
    <property type="evidence" value="ECO:0007669"/>
    <property type="project" value="UniProtKB-KW"/>
</dbReference>
<dbReference type="Pfam" id="PF03796">
    <property type="entry name" value="DnaB_C"/>
    <property type="match status" value="1"/>
</dbReference>
<keyword evidence="5" id="KW-0378">Hydrolase</keyword>
<feature type="domain" description="SF4 helicase" evidence="12">
    <location>
        <begin position="176"/>
        <end position="316"/>
    </location>
</feature>
<dbReference type="Pfam" id="PF00772">
    <property type="entry name" value="DnaB"/>
    <property type="match status" value="1"/>
</dbReference>
<dbReference type="FunFam" id="1.10.860.10:FF:000001">
    <property type="entry name" value="Replicative DNA helicase"/>
    <property type="match status" value="1"/>
</dbReference>
<evidence type="ECO:0000256" key="1">
    <source>
        <dbReference type="ARBA" id="ARBA00008428"/>
    </source>
</evidence>
<dbReference type="PANTHER" id="PTHR30153:SF2">
    <property type="entry name" value="REPLICATIVE DNA HELICASE"/>
    <property type="match status" value="1"/>
</dbReference>
<dbReference type="GO" id="GO:0043139">
    <property type="term" value="F:5'-3' DNA helicase activity"/>
    <property type="evidence" value="ECO:0007669"/>
    <property type="project" value="UniProtKB-EC"/>
</dbReference>
<dbReference type="AlphaFoldDB" id="A0A2M7X2L5"/>
<dbReference type="GO" id="GO:0006269">
    <property type="term" value="P:DNA replication, synthesis of primer"/>
    <property type="evidence" value="ECO:0007669"/>
    <property type="project" value="UniProtKB-KW"/>
</dbReference>
<keyword evidence="8" id="KW-0238">DNA-binding</keyword>
<evidence type="ECO:0000256" key="4">
    <source>
        <dbReference type="ARBA" id="ARBA00022741"/>
    </source>
</evidence>
<dbReference type="SUPFAM" id="SSF52540">
    <property type="entry name" value="P-loop containing nucleoside triphosphate hydrolases"/>
    <property type="match status" value="1"/>
</dbReference>
<dbReference type="InterPro" id="IPR027417">
    <property type="entry name" value="P-loop_NTPase"/>
</dbReference>
<dbReference type="SUPFAM" id="SSF48024">
    <property type="entry name" value="N-terminal domain of DnaB helicase"/>
    <property type="match status" value="1"/>
</dbReference>
<comment type="caution">
    <text evidence="13">The sequence shown here is derived from an EMBL/GenBank/DDBJ whole genome shotgun (WGS) entry which is preliminary data.</text>
</comment>
<dbReference type="EMBL" id="PFWY01000109">
    <property type="protein sequence ID" value="PJA40251.1"/>
    <property type="molecule type" value="Genomic_DNA"/>
</dbReference>
<evidence type="ECO:0000313" key="14">
    <source>
        <dbReference type="Proteomes" id="UP000230683"/>
    </source>
</evidence>
<dbReference type="GO" id="GO:0005524">
    <property type="term" value="F:ATP binding"/>
    <property type="evidence" value="ECO:0007669"/>
    <property type="project" value="UniProtKB-KW"/>
</dbReference>